<evidence type="ECO:0000313" key="1">
    <source>
        <dbReference type="Proteomes" id="UP000887564"/>
    </source>
</evidence>
<name>A0A914S315_PAREQ</name>
<dbReference type="Proteomes" id="UP000887564">
    <property type="component" value="Unplaced"/>
</dbReference>
<dbReference type="WBParaSite" id="PEQ_0001153901-mRNA-1">
    <property type="protein sequence ID" value="PEQ_0001153901-mRNA-1"/>
    <property type="gene ID" value="PEQ_0001153901"/>
</dbReference>
<evidence type="ECO:0000313" key="2">
    <source>
        <dbReference type="WBParaSite" id="PEQ_0001153901-mRNA-1"/>
    </source>
</evidence>
<reference evidence="2" key="1">
    <citation type="submission" date="2022-11" db="UniProtKB">
        <authorList>
            <consortium name="WormBaseParasite"/>
        </authorList>
    </citation>
    <scope>IDENTIFICATION</scope>
</reference>
<proteinExistence type="predicted"/>
<protein>
    <submittedName>
        <fullName evidence="2">Uncharacterized protein</fullName>
    </submittedName>
</protein>
<accession>A0A914S315</accession>
<sequence>MHMVSYAVFPKHEGTEWKLIKGYKIVRFSSLLEFEPRGHSENIYATDMVRTLFSVLGANLSTKADRLEVLLSSNRSEDGHSHLEMVAESDIDLVLLVSEAHVEAANAGLAHISMHTWQLSLEPRLTLTSNVSTAMNRQLFITSTTNNYNLIITLDGAKVSFLESTRCCLSL</sequence>
<keyword evidence="1" id="KW-1185">Reference proteome</keyword>
<dbReference type="AlphaFoldDB" id="A0A914S315"/>
<organism evidence="1 2">
    <name type="scientific">Parascaris equorum</name>
    <name type="common">Equine roundworm</name>
    <dbReference type="NCBI Taxonomy" id="6256"/>
    <lineage>
        <taxon>Eukaryota</taxon>
        <taxon>Metazoa</taxon>
        <taxon>Ecdysozoa</taxon>
        <taxon>Nematoda</taxon>
        <taxon>Chromadorea</taxon>
        <taxon>Rhabditida</taxon>
        <taxon>Spirurina</taxon>
        <taxon>Ascaridomorpha</taxon>
        <taxon>Ascaridoidea</taxon>
        <taxon>Ascarididae</taxon>
        <taxon>Parascaris</taxon>
    </lineage>
</organism>